<dbReference type="RefSeq" id="WP_007254216.1">
    <property type="nucleotide sequence ID" value="NZ_CH724107.1"/>
</dbReference>
<sequence>MRALSLAGLLALAAAAPAAAALAQGCEPLALGHSYCPADGGWADATVEAVPDGLRAAEGEVELVFQVLPRDGGIGAEALRSELNGLAEALLGAEPAGFVPLLEDRPAVAGATAVRFAFRTGASGGETVVALTFAAREEATLILQTSAPGTYLDEAHALLHADALAAVQGPR</sequence>
<accession>Q2C9R8</accession>
<dbReference type="EMBL" id="AAOT01000073">
    <property type="protein sequence ID" value="EAR49414.1"/>
    <property type="molecule type" value="Genomic_DNA"/>
</dbReference>
<dbReference type="PROSITE" id="PS51257">
    <property type="entry name" value="PROKAR_LIPOPROTEIN"/>
    <property type="match status" value="1"/>
</dbReference>
<keyword evidence="1" id="KW-0732">Signal</keyword>
<dbReference type="STRING" id="314256.OG2516_03413"/>
<feature type="signal peptide" evidence="1">
    <location>
        <begin position="1"/>
        <end position="20"/>
    </location>
</feature>
<dbReference type="OrthoDB" id="7871425at2"/>
<protein>
    <submittedName>
        <fullName evidence="2">Uncharacterized protein</fullName>
    </submittedName>
</protein>
<gene>
    <name evidence="2" type="ORF">OG2516_03413</name>
</gene>
<dbReference type="eggNOG" id="ENOG502ZHA2">
    <property type="taxonomic scope" value="Bacteria"/>
</dbReference>
<reference evidence="2 3" key="1">
    <citation type="journal article" date="2010" name="J. Bacteriol.">
        <title>Genome sequences of Oceanicola granulosus HTCC2516(T) and Oceanicola batsensis HTCC2597(TDelta).</title>
        <authorList>
            <person name="Thrash J.C."/>
            <person name="Cho J.C."/>
            <person name="Vergin K.L."/>
            <person name="Giovannoni S.J."/>
        </authorList>
    </citation>
    <scope>NUCLEOTIDE SEQUENCE [LARGE SCALE GENOMIC DNA]</scope>
    <source>
        <strain evidence="3">ATCC BAA-861 / DSM 15982 / KCTC 12143 / HTCC2516</strain>
    </source>
</reference>
<dbReference type="Proteomes" id="UP000003635">
    <property type="component" value="Unassembled WGS sequence"/>
</dbReference>
<feature type="chain" id="PRO_5004206746" evidence="1">
    <location>
        <begin position="21"/>
        <end position="171"/>
    </location>
</feature>
<name>Q2C9R8_OCEGH</name>
<evidence type="ECO:0000256" key="1">
    <source>
        <dbReference type="SAM" id="SignalP"/>
    </source>
</evidence>
<proteinExistence type="predicted"/>
<evidence type="ECO:0000313" key="2">
    <source>
        <dbReference type="EMBL" id="EAR49414.1"/>
    </source>
</evidence>
<dbReference type="HOGENOM" id="CLU_1561338_0_0_5"/>
<dbReference type="AlphaFoldDB" id="Q2C9R8"/>
<keyword evidence="3" id="KW-1185">Reference proteome</keyword>
<comment type="caution">
    <text evidence="2">The sequence shown here is derived from an EMBL/GenBank/DDBJ whole genome shotgun (WGS) entry which is preliminary data.</text>
</comment>
<evidence type="ECO:0000313" key="3">
    <source>
        <dbReference type="Proteomes" id="UP000003635"/>
    </source>
</evidence>
<organism evidence="2 3">
    <name type="scientific">Oceanicola granulosus (strain ATCC BAA-861 / DSM 15982 / KCTC 12143 / HTCC2516)</name>
    <dbReference type="NCBI Taxonomy" id="314256"/>
    <lineage>
        <taxon>Bacteria</taxon>
        <taxon>Pseudomonadati</taxon>
        <taxon>Pseudomonadota</taxon>
        <taxon>Alphaproteobacteria</taxon>
        <taxon>Rhodobacterales</taxon>
        <taxon>Roseobacteraceae</taxon>
        <taxon>Oceanicola</taxon>
    </lineage>
</organism>